<dbReference type="SUPFAM" id="SSF53098">
    <property type="entry name" value="Ribonuclease H-like"/>
    <property type="match status" value="1"/>
</dbReference>
<evidence type="ECO:0000313" key="2">
    <source>
        <dbReference type="Proteomes" id="UP000694861"/>
    </source>
</evidence>
<dbReference type="PANTHER" id="PTHR47723">
    <property type="entry name" value="OS05G0353850 PROTEIN"/>
    <property type="match status" value="1"/>
</dbReference>
<gene>
    <name evidence="3" type="primary">LOC107881387</name>
</gene>
<name>A0ABM1LSZ9_PRUMU</name>
<dbReference type="InterPro" id="IPR036397">
    <property type="entry name" value="RNaseH_sf"/>
</dbReference>
<reference evidence="3" key="2">
    <citation type="submission" date="2025-08" db="UniProtKB">
        <authorList>
            <consortium name="RefSeq"/>
        </authorList>
    </citation>
    <scope>IDENTIFICATION</scope>
</reference>
<organism evidence="2 3">
    <name type="scientific">Prunus mume</name>
    <name type="common">Japanese apricot</name>
    <name type="synonym">Armeniaca mume</name>
    <dbReference type="NCBI Taxonomy" id="102107"/>
    <lineage>
        <taxon>Eukaryota</taxon>
        <taxon>Viridiplantae</taxon>
        <taxon>Streptophyta</taxon>
        <taxon>Embryophyta</taxon>
        <taxon>Tracheophyta</taxon>
        <taxon>Spermatophyta</taxon>
        <taxon>Magnoliopsida</taxon>
        <taxon>eudicotyledons</taxon>
        <taxon>Gunneridae</taxon>
        <taxon>Pentapetalae</taxon>
        <taxon>rosids</taxon>
        <taxon>fabids</taxon>
        <taxon>Rosales</taxon>
        <taxon>Rosaceae</taxon>
        <taxon>Amygdaloideae</taxon>
        <taxon>Amygdaleae</taxon>
        <taxon>Prunus</taxon>
    </lineage>
</organism>
<dbReference type="InterPro" id="IPR053151">
    <property type="entry name" value="RNase_H-like"/>
</dbReference>
<dbReference type="Gene3D" id="3.30.420.10">
    <property type="entry name" value="Ribonuclease H-like superfamily/Ribonuclease H"/>
    <property type="match status" value="1"/>
</dbReference>
<evidence type="ECO:0000313" key="3">
    <source>
        <dbReference type="RefSeq" id="XP_016650526.1"/>
    </source>
</evidence>
<dbReference type="InterPro" id="IPR002156">
    <property type="entry name" value="RNaseH_domain"/>
</dbReference>
<dbReference type="InterPro" id="IPR012337">
    <property type="entry name" value="RNaseH-like_sf"/>
</dbReference>
<feature type="domain" description="RNase H type-1" evidence="1">
    <location>
        <begin position="5"/>
        <end position="113"/>
    </location>
</feature>
<keyword evidence="2" id="KW-1185">Reference proteome</keyword>
<dbReference type="RefSeq" id="XP_016650526.1">
    <property type="nucleotide sequence ID" value="XM_016795040.1"/>
</dbReference>
<proteinExistence type="predicted"/>
<dbReference type="Pfam" id="PF13456">
    <property type="entry name" value="RVT_3"/>
    <property type="match status" value="1"/>
</dbReference>
<reference evidence="2" key="1">
    <citation type="journal article" date="2012" name="Nat. Commun.">
        <title>The genome of Prunus mume.</title>
        <authorList>
            <person name="Zhang Q."/>
            <person name="Chen W."/>
            <person name="Sun L."/>
            <person name="Zhao F."/>
            <person name="Huang B."/>
            <person name="Yang W."/>
            <person name="Tao Y."/>
            <person name="Wang J."/>
            <person name="Yuan Z."/>
            <person name="Fan G."/>
            <person name="Xing Z."/>
            <person name="Han C."/>
            <person name="Pan H."/>
            <person name="Zhong X."/>
            <person name="Shi W."/>
            <person name="Liang X."/>
            <person name="Du D."/>
            <person name="Sun F."/>
            <person name="Xu Z."/>
            <person name="Hao R."/>
            <person name="Lv T."/>
            <person name="Lv Y."/>
            <person name="Zheng Z."/>
            <person name="Sun M."/>
            <person name="Luo L."/>
            <person name="Cai M."/>
            <person name="Gao Y."/>
            <person name="Wang J."/>
            <person name="Yin Y."/>
            <person name="Xu X."/>
            <person name="Cheng T."/>
            <person name="Wang J."/>
        </authorList>
    </citation>
    <scope>NUCLEOTIDE SEQUENCE [LARGE SCALE GENOMIC DNA]</scope>
</reference>
<evidence type="ECO:0000259" key="1">
    <source>
        <dbReference type="Pfam" id="PF13456"/>
    </source>
</evidence>
<dbReference type="Proteomes" id="UP000694861">
    <property type="component" value="Linkage group LG6"/>
</dbReference>
<sequence length="150" mass="16720">MNFQAFTGFVIRDCDGQVLLSSANNIGENSINVAGSVALWDGLVAAIERGWDQIIIEGDSKLVIDSILEKATPPWSILQITQDIWSLSSFVSHIRFQHVFREANFTADAIAKLGHELPSQSFWEFDLPLLVCSPFYFDLFGFSCPMGFVL</sequence>
<dbReference type="GeneID" id="107881387"/>
<dbReference type="InterPro" id="IPR044730">
    <property type="entry name" value="RNase_H-like_dom_plant"/>
</dbReference>
<accession>A0ABM1LSZ9</accession>
<protein>
    <submittedName>
        <fullName evidence="3">Uncharacterized protein LOC107881387</fullName>
    </submittedName>
</protein>
<dbReference type="PANTHER" id="PTHR47723:SF23">
    <property type="entry name" value="REVERSE TRANSCRIPTASE-LIKE PROTEIN"/>
    <property type="match status" value="1"/>
</dbReference>
<dbReference type="CDD" id="cd06222">
    <property type="entry name" value="RNase_H_like"/>
    <property type="match status" value="1"/>
</dbReference>